<evidence type="ECO:0000259" key="2">
    <source>
        <dbReference type="Pfam" id="PF22665"/>
    </source>
</evidence>
<organism evidence="3 4">
    <name type="scientific">Haloferax mucosum ATCC BAA-1512</name>
    <dbReference type="NCBI Taxonomy" id="662479"/>
    <lineage>
        <taxon>Archaea</taxon>
        <taxon>Methanobacteriati</taxon>
        <taxon>Methanobacteriota</taxon>
        <taxon>Stenosarchaea group</taxon>
        <taxon>Halobacteria</taxon>
        <taxon>Halobacteriales</taxon>
        <taxon>Haloferacaceae</taxon>
        <taxon>Haloferax</taxon>
    </lineage>
</organism>
<dbReference type="Pfam" id="PF19810">
    <property type="entry name" value="HFX_2341_N"/>
    <property type="match status" value="1"/>
</dbReference>
<sequence length="288" mass="32534">MERHLRVHVVPLWREHDRIVGPVEADRPDHVYLLEHEDPTVDRPAYHETVIERITDIVGSSPDVEYVDLFDMYEVMGAITTISDWHPNDLVRVNVTAGTKRAAIGATMACMDEHTDAEPYVVDPKSRPHGLETPATEGFEEASLLTTYQINSPTPDQVAALALIEGHDTESKHAKKKTLITEAARYGLDFMNGRVDGDPEGYKPTNGDYNVLDNRVTSTLEHKGYIAINRRGTRQYLELTEEGRQTLRAFRQRAESVIADLEDRTRNSGDDIEFILDNPVDTLIEDRS</sequence>
<protein>
    <submittedName>
        <fullName evidence="3">Uncharacterized protein</fullName>
    </submittedName>
</protein>
<keyword evidence="4" id="KW-1185">Reference proteome</keyword>
<dbReference type="Proteomes" id="UP000011550">
    <property type="component" value="Unassembled WGS sequence"/>
</dbReference>
<dbReference type="InterPro" id="IPR054162">
    <property type="entry name" value="DUF6293_C"/>
</dbReference>
<feature type="domain" description="DUF6293" evidence="2">
    <location>
        <begin position="145"/>
        <end position="250"/>
    </location>
</feature>
<evidence type="ECO:0000313" key="3">
    <source>
        <dbReference type="EMBL" id="ELZ98054.1"/>
    </source>
</evidence>
<proteinExistence type="predicted"/>
<feature type="domain" description="HFX-2341-like N-terminal" evidence="1">
    <location>
        <begin position="6"/>
        <end position="126"/>
    </location>
</feature>
<reference evidence="3 4" key="1">
    <citation type="journal article" date="2014" name="PLoS Genet.">
        <title>Phylogenetically driven sequencing of extremely halophilic archaea reveals strategies for static and dynamic osmo-response.</title>
        <authorList>
            <person name="Becker E.A."/>
            <person name="Seitzer P.M."/>
            <person name="Tritt A."/>
            <person name="Larsen D."/>
            <person name="Krusor M."/>
            <person name="Yao A.I."/>
            <person name="Wu D."/>
            <person name="Madern D."/>
            <person name="Eisen J.A."/>
            <person name="Darling A.E."/>
            <person name="Facciotti M.T."/>
        </authorList>
    </citation>
    <scope>NUCLEOTIDE SEQUENCE [LARGE SCALE GENOMIC DNA]</scope>
    <source>
        <strain evidence="3 4">ATCC BAA-1512</strain>
    </source>
</reference>
<dbReference type="InterPro" id="IPR046260">
    <property type="entry name" value="HFX_2341-like_N"/>
</dbReference>
<dbReference type="AlphaFoldDB" id="M0IRH8"/>
<dbReference type="RefSeq" id="WP_008317887.1">
    <property type="nucleotide sequence ID" value="NZ_AOLN01000004.1"/>
</dbReference>
<dbReference type="EMBL" id="AOLN01000004">
    <property type="protein sequence ID" value="ELZ98054.1"/>
    <property type="molecule type" value="Genomic_DNA"/>
</dbReference>
<dbReference type="OrthoDB" id="142096at2157"/>
<dbReference type="Pfam" id="PF22665">
    <property type="entry name" value="WHD_DUF6293"/>
    <property type="match status" value="1"/>
</dbReference>
<accession>M0IRH8</accession>
<comment type="caution">
    <text evidence="3">The sequence shown here is derived from an EMBL/GenBank/DDBJ whole genome shotgun (WGS) entry which is preliminary data.</text>
</comment>
<evidence type="ECO:0000313" key="4">
    <source>
        <dbReference type="Proteomes" id="UP000011550"/>
    </source>
</evidence>
<name>M0IRH8_9EURY</name>
<evidence type="ECO:0000259" key="1">
    <source>
        <dbReference type="Pfam" id="PF19810"/>
    </source>
</evidence>
<dbReference type="PATRIC" id="fig|662479.7.peg.485"/>
<gene>
    <name evidence="3" type="ORF">C440_02363</name>
</gene>